<dbReference type="SFLD" id="SFLDS00019">
    <property type="entry name" value="Glutathione_Transferase_(cytos"/>
    <property type="match status" value="1"/>
</dbReference>
<dbReference type="PROSITE" id="PS50404">
    <property type="entry name" value="GST_NTER"/>
    <property type="match status" value="1"/>
</dbReference>
<dbReference type="InterPro" id="IPR036249">
    <property type="entry name" value="Thioredoxin-like_sf"/>
</dbReference>
<dbReference type="PROSITE" id="PS50405">
    <property type="entry name" value="GST_CTER"/>
    <property type="match status" value="1"/>
</dbReference>
<protein>
    <submittedName>
        <fullName evidence="3">Glutathione S-transferase family protein</fullName>
    </submittedName>
</protein>
<dbReference type="Gene3D" id="3.40.30.10">
    <property type="entry name" value="Glutaredoxin"/>
    <property type="match status" value="1"/>
</dbReference>
<dbReference type="InterPro" id="IPR004046">
    <property type="entry name" value="GST_C"/>
</dbReference>
<evidence type="ECO:0000313" key="3">
    <source>
        <dbReference type="EMBL" id="MFD1191587.1"/>
    </source>
</evidence>
<evidence type="ECO:0000259" key="1">
    <source>
        <dbReference type="PROSITE" id="PS50404"/>
    </source>
</evidence>
<dbReference type="PANTHER" id="PTHR44051">
    <property type="entry name" value="GLUTATHIONE S-TRANSFERASE-RELATED"/>
    <property type="match status" value="1"/>
</dbReference>
<dbReference type="Pfam" id="PF00043">
    <property type="entry name" value="GST_C"/>
    <property type="match status" value="1"/>
</dbReference>
<proteinExistence type="predicted"/>
<dbReference type="InterPro" id="IPR040079">
    <property type="entry name" value="Glutathione_S-Trfase"/>
</dbReference>
<dbReference type="CDD" id="cd03051">
    <property type="entry name" value="GST_N_GTT2_like"/>
    <property type="match status" value="1"/>
</dbReference>
<feature type="domain" description="GST N-terminal" evidence="1">
    <location>
        <begin position="1"/>
        <end position="81"/>
    </location>
</feature>
<comment type="caution">
    <text evidence="3">The sequence shown here is derived from an EMBL/GenBank/DDBJ whole genome shotgun (WGS) entry which is preliminary data.</text>
</comment>
<feature type="domain" description="GST C-terminal" evidence="2">
    <location>
        <begin position="86"/>
        <end position="205"/>
    </location>
</feature>
<dbReference type="PANTHER" id="PTHR44051:SF8">
    <property type="entry name" value="GLUTATHIONE S-TRANSFERASE GSTA"/>
    <property type="match status" value="1"/>
</dbReference>
<name>A0ABW3T346_9CAUL</name>
<organism evidence="3 4">
    <name type="scientific">Phenylobacterium conjunctum</name>
    <dbReference type="NCBI Taxonomy" id="1298959"/>
    <lineage>
        <taxon>Bacteria</taxon>
        <taxon>Pseudomonadati</taxon>
        <taxon>Pseudomonadota</taxon>
        <taxon>Alphaproteobacteria</taxon>
        <taxon>Caulobacterales</taxon>
        <taxon>Caulobacteraceae</taxon>
        <taxon>Phenylobacterium</taxon>
    </lineage>
</organism>
<dbReference type="SUPFAM" id="SSF52833">
    <property type="entry name" value="Thioredoxin-like"/>
    <property type="match status" value="1"/>
</dbReference>
<dbReference type="InterPro" id="IPR004045">
    <property type="entry name" value="Glutathione_S-Trfase_N"/>
</dbReference>
<dbReference type="RefSeq" id="WP_374348333.1">
    <property type="nucleotide sequence ID" value="NZ_JBHTLQ010000030.1"/>
</dbReference>
<dbReference type="Proteomes" id="UP001597216">
    <property type="component" value="Unassembled WGS sequence"/>
</dbReference>
<dbReference type="EMBL" id="JBHTLQ010000030">
    <property type="protein sequence ID" value="MFD1191587.1"/>
    <property type="molecule type" value="Genomic_DNA"/>
</dbReference>
<accession>A0ABW3T346</accession>
<evidence type="ECO:0000259" key="2">
    <source>
        <dbReference type="PROSITE" id="PS50405"/>
    </source>
</evidence>
<dbReference type="InterPro" id="IPR034345">
    <property type="entry name" value="Gtt2-like_N"/>
</dbReference>
<dbReference type="Gene3D" id="1.20.1050.10">
    <property type="match status" value="1"/>
</dbReference>
<sequence length="205" mass="22569">MKLHTSVGPNPHMVRMFIAEKGLTIPQVTVDIMGGENRRPPYADKVNIAGQTPALELSDGATITEITVICEYIEEKHPTPALIGSTPEERAETRMWTRRIDLGVCEPMANGFRASEGRPMFESRMKLVGAEGAADLKAIARDRLLWLDGQMQGRTFICGDRFSLADILLFAFLAFGAQVGQPIPDEAGWVKAWFERVKARPSAAA</sequence>
<reference evidence="4" key="1">
    <citation type="journal article" date="2019" name="Int. J. Syst. Evol. Microbiol.">
        <title>The Global Catalogue of Microorganisms (GCM) 10K type strain sequencing project: providing services to taxonomists for standard genome sequencing and annotation.</title>
        <authorList>
            <consortium name="The Broad Institute Genomics Platform"/>
            <consortium name="The Broad Institute Genome Sequencing Center for Infectious Disease"/>
            <person name="Wu L."/>
            <person name="Ma J."/>
        </authorList>
    </citation>
    <scope>NUCLEOTIDE SEQUENCE [LARGE SCALE GENOMIC DNA]</scope>
    <source>
        <strain evidence="4">CCUG 55074</strain>
    </source>
</reference>
<dbReference type="InterPro" id="IPR010987">
    <property type="entry name" value="Glutathione-S-Trfase_C-like"/>
</dbReference>
<dbReference type="SUPFAM" id="SSF47616">
    <property type="entry name" value="GST C-terminal domain-like"/>
    <property type="match status" value="1"/>
</dbReference>
<dbReference type="SFLD" id="SFLDG00358">
    <property type="entry name" value="Main_(cytGST)"/>
    <property type="match status" value="1"/>
</dbReference>
<keyword evidence="4" id="KW-1185">Reference proteome</keyword>
<gene>
    <name evidence="3" type="ORF">ACFQ27_13440</name>
</gene>
<dbReference type="InterPro" id="IPR036282">
    <property type="entry name" value="Glutathione-S-Trfase_C_sf"/>
</dbReference>
<dbReference type="Pfam" id="PF13409">
    <property type="entry name" value="GST_N_2"/>
    <property type="match status" value="1"/>
</dbReference>
<evidence type="ECO:0000313" key="4">
    <source>
        <dbReference type="Proteomes" id="UP001597216"/>
    </source>
</evidence>